<name>A0AB40C752_DIOCR</name>
<dbReference type="AlphaFoldDB" id="A0AB40C752"/>
<feature type="region of interest" description="Disordered" evidence="1">
    <location>
        <begin position="1"/>
        <end position="87"/>
    </location>
</feature>
<feature type="compositionally biased region" description="Basic and acidic residues" evidence="1">
    <location>
        <begin position="33"/>
        <end position="47"/>
    </location>
</feature>
<organism evidence="2 3">
    <name type="scientific">Dioscorea cayennensis subsp. rotundata</name>
    <name type="common">White Guinea yam</name>
    <name type="synonym">Dioscorea rotundata</name>
    <dbReference type="NCBI Taxonomy" id="55577"/>
    <lineage>
        <taxon>Eukaryota</taxon>
        <taxon>Viridiplantae</taxon>
        <taxon>Streptophyta</taxon>
        <taxon>Embryophyta</taxon>
        <taxon>Tracheophyta</taxon>
        <taxon>Spermatophyta</taxon>
        <taxon>Magnoliopsida</taxon>
        <taxon>Liliopsida</taxon>
        <taxon>Dioscoreales</taxon>
        <taxon>Dioscoreaceae</taxon>
        <taxon>Dioscorea</taxon>
    </lineage>
</organism>
<protein>
    <submittedName>
        <fullName evidence="3">Octapeptide-repeat protein T2-like</fullName>
    </submittedName>
</protein>
<evidence type="ECO:0000313" key="2">
    <source>
        <dbReference type="Proteomes" id="UP001515500"/>
    </source>
</evidence>
<evidence type="ECO:0000313" key="3">
    <source>
        <dbReference type="RefSeq" id="XP_039134193.1"/>
    </source>
</evidence>
<dbReference type="GeneID" id="120271580"/>
<sequence>MRLLEAARALPWGSGTKPTGGLGSEKGLQVELHGGREGKREGTKKGAQDLGSRHRRGNERGQNLGSHRRGNEGGEGGEHRLNEGRRRVGKIWAAVTGEGMKEAKIWAAVTGEGMKEAKIWSVTGEGMKEERGKHRLNEGRRREAKIWAVVMGEGMKEAKIWSVTGEGMKEERGESTG</sequence>
<reference evidence="3" key="1">
    <citation type="submission" date="2025-08" db="UniProtKB">
        <authorList>
            <consortium name="RefSeq"/>
        </authorList>
    </citation>
    <scope>IDENTIFICATION</scope>
</reference>
<dbReference type="Proteomes" id="UP001515500">
    <property type="component" value="Chromosome 11"/>
</dbReference>
<proteinExistence type="predicted"/>
<gene>
    <name evidence="3" type="primary">LOC120271580</name>
</gene>
<accession>A0AB40C752</accession>
<keyword evidence="2" id="KW-1185">Reference proteome</keyword>
<dbReference type="RefSeq" id="XP_039134193.1">
    <property type="nucleotide sequence ID" value="XM_039278259.1"/>
</dbReference>
<evidence type="ECO:0000256" key="1">
    <source>
        <dbReference type="SAM" id="MobiDB-lite"/>
    </source>
</evidence>
<feature type="compositionally biased region" description="Basic and acidic residues" evidence="1">
    <location>
        <begin position="69"/>
        <end position="86"/>
    </location>
</feature>